<dbReference type="EMBL" id="CP066690">
    <property type="protein sequence ID" value="QQG45702.1"/>
    <property type="molecule type" value="Genomic_DNA"/>
</dbReference>
<accession>A0A7T5RKD2</accession>
<name>A0A7T5RKD2_9BACT</name>
<dbReference type="Proteomes" id="UP000595618">
    <property type="component" value="Chromosome"/>
</dbReference>
<proteinExistence type="predicted"/>
<sequence length="273" mass="31676">MPQFEDFGGKLPFFLRRRQEQQPKQETSSERLQRFIEFAASELRQEGIAVDQNCRIDMEAFAGVYSARVIAEDKQEIERMKEKWQKNIAGEIKDSEEFEKLKTAIFYKNLRNHFVVARASRYDDIKNGVDNVIIDKESGAVVCAFDEVGQTSGSDYEEKNRRIHEKNVHERGAKLKYGIIFETGGNRPTPKLERLDHIPIFYLALPPAHISEGLRKFDPALEQQSDYEQNLFTFFIASLEQQIQNLELKSRQLAEPLRTRLSKFSGALKKLKK</sequence>
<dbReference type="AlphaFoldDB" id="A0A7T5RKD2"/>
<protein>
    <submittedName>
        <fullName evidence="1">Uncharacterized protein</fullName>
    </submittedName>
</protein>
<gene>
    <name evidence="1" type="ORF">HYW89_02175</name>
</gene>
<evidence type="ECO:0000313" key="1">
    <source>
        <dbReference type="EMBL" id="QQG45702.1"/>
    </source>
</evidence>
<evidence type="ECO:0000313" key="2">
    <source>
        <dbReference type="Proteomes" id="UP000595618"/>
    </source>
</evidence>
<reference evidence="1 2" key="1">
    <citation type="submission" date="2020-07" db="EMBL/GenBank/DDBJ databases">
        <title>Huge and variable diversity of episymbiotic CPR bacteria and DPANN archaea in groundwater ecosystems.</title>
        <authorList>
            <person name="He C.Y."/>
            <person name="Keren R."/>
            <person name="Whittaker M."/>
            <person name="Farag I.F."/>
            <person name="Doudna J."/>
            <person name="Cate J.H.D."/>
            <person name="Banfield J.F."/>
        </authorList>
    </citation>
    <scope>NUCLEOTIDE SEQUENCE [LARGE SCALE GENOMIC DNA]</scope>
    <source>
        <strain evidence="1">NC_groundwater_541_Ag_S-0.1um_46_50</strain>
    </source>
</reference>
<organism evidence="1 2">
    <name type="scientific">Candidatus Sungiibacteriota bacterium</name>
    <dbReference type="NCBI Taxonomy" id="2750080"/>
    <lineage>
        <taxon>Bacteria</taxon>
        <taxon>Candidatus Sungiibacteriota</taxon>
    </lineage>
</organism>